<name>A0AA86VM54_9FABA</name>
<evidence type="ECO:0000313" key="2">
    <source>
        <dbReference type="Proteomes" id="UP001189624"/>
    </source>
</evidence>
<gene>
    <name evidence="1" type="ORF">AYBTSS11_LOCUS13038</name>
</gene>
<dbReference type="Gramene" id="rna-AYBTSS11_LOCUS13038">
    <property type="protein sequence ID" value="CAJ1948160.1"/>
    <property type="gene ID" value="gene-AYBTSS11_LOCUS13038"/>
</dbReference>
<dbReference type="Proteomes" id="UP001189624">
    <property type="component" value="Chromosome 4"/>
</dbReference>
<organism evidence="1 2">
    <name type="scientific">Sphenostylis stenocarpa</name>
    <dbReference type="NCBI Taxonomy" id="92480"/>
    <lineage>
        <taxon>Eukaryota</taxon>
        <taxon>Viridiplantae</taxon>
        <taxon>Streptophyta</taxon>
        <taxon>Embryophyta</taxon>
        <taxon>Tracheophyta</taxon>
        <taxon>Spermatophyta</taxon>
        <taxon>Magnoliopsida</taxon>
        <taxon>eudicotyledons</taxon>
        <taxon>Gunneridae</taxon>
        <taxon>Pentapetalae</taxon>
        <taxon>rosids</taxon>
        <taxon>fabids</taxon>
        <taxon>Fabales</taxon>
        <taxon>Fabaceae</taxon>
        <taxon>Papilionoideae</taxon>
        <taxon>50 kb inversion clade</taxon>
        <taxon>NPAAA clade</taxon>
        <taxon>indigoferoid/millettioid clade</taxon>
        <taxon>Phaseoleae</taxon>
        <taxon>Sphenostylis</taxon>
    </lineage>
</organism>
<proteinExistence type="predicted"/>
<keyword evidence="2" id="KW-1185">Reference proteome</keyword>
<sequence length="125" mass="13049">MTIDGLRLGASTGDRVEVTVGAILSVWACIFSAPADEEGIGAGATVAVTRDEGILSTVKVGNGEMRLRREDGGVHGGFGEGETRVKEQWVAVRTRVGAVEPGWSRGFVGFDPEGGAVVTIEESEM</sequence>
<accession>A0AA86VM54</accession>
<dbReference type="EMBL" id="OY731401">
    <property type="protein sequence ID" value="CAJ1948160.1"/>
    <property type="molecule type" value="Genomic_DNA"/>
</dbReference>
<protein>
    <submittedName>
        <fullName evidence="1">Uncharacterized protein</fullName>
    </submittedName>
</protein>
<reference evidence="1" key="1">
    <citation type="submission" date="2023-10" db="EMBL/GenBank/DDBJ databases">
        <authorList>
            <person name="Domelevo Entfellner J.-B."/>
        </authorList>
    </citation>
    <scope>NUCLEOTIDE SEQUENCE</scope>
</reference>
<evidence type="ECO:0000313" key="1">
    <source>
        <dbReference type="EMBL" id="CAJ1948160.1"/>
    </source>
</evidence>
<dbReference type="AlphaFoldDB" id="A0AA86VM54"/>